<accession>A0ABX0U883</accession>
<feature type="region of interest" description="Disordered" evidence="1">
    <location>
        <begin position="127"/>
        <end position="152"/>
    </location>
</feature>
<evidence type="ECO:0008006" key="4">
    <source>
        <dbReference type="Google" id="ProtNLM"/>
    </source>
</evidence>
<evidence type="ECO:0000313" key="2">
    <source>
        <dbReference type="EMBL" id="NIJ45049.1"/>
    </source>
</evidence>
<sequence>MFLNKEDLGSVIYNYQIDQITEGNDDLVLNAIAAAIDQVKSYLTGNNQREWIDGRIVYDVEAIFNSAGAARNPLILAHTKTITKWWIVELCNADVIQEQAEDRYDKSVAWLNQLAKGEVTLSTLPVLEQPNTEDEEQTEPFRSGSRKKFNHE</sequence>
<organism evidence="2 3">
    <name type="scientific">Wenyingzhuangia heitensis</name>
    <dbReference type="NCBI Taxonomy" id="1487859"/>
    <lineage>
        <taxon>Bacteria</taxon>
        <taxon>Pseudomonadati</taxon>
        <taxon>Bacteroidota</taxon>
        <taxon>Flavobacteriia</taxon>
        <taxon>Flavobacteriales</taxon>
        <taxon>Flavobacteriaceae</taxon>
        <taxon>Wenyingzhuangia</taxon>
    </lineage>
</organism>
<dbReference type="Proteomes" id="UP000745859">
    <property type="component" value="Unassembled WGS sequence"/>
</dbReference>
<comment type="caution">
    <text evidence="2">The sequence shown here is derived from an EMBL/GenBank/DDBJ whole genome shotgun (WGS) entry which is preliminary data.</text>
</comment>
<evidence type="ECO:0000313" key="3">
    <source>
        <dbReference type="Proteomes" id="UP000745859"/>
    </source>
</evidence>
<proteinExistence type="predicted"/>
<reference evidence="2 3" key="1">
    <citation type="submission" date="2020-03" db="EMBL/GenBank/DDBJ databases">
        <title>Genomic Encyclopedia of Type Strains, Phase IV (KMG-IV): sequencing the most valuable type-strain genomes for metagenomic binning, comparative biology and taxonomic classification.</title>
        <authorList>
            <person name="Goeker M."/>
        </authorList>
    </citation>
    <scope>NUCLEOTIDE SEQUENCE [LARGE SCALE GENOMIC DNA]</scope>
    <source>
        <strain evidence="2 3">DSM 101599</strain>
    </source>
</reference>
<keyword evidence="3" id="KW-1185">Reference proteome</keyword>
<dbReference type="RefSeq" id="WP_167186193.1">
    <property type="nucleotide sequence ID" value="NZ_JAASQL010000001.1"/>
</dbReference>
<protein>
    <recommendedName>
        <fullName evidence="4">DUF1320 domain-containing protein</fullName>
    </recommendedName>
</protein>
<name>A0ABX0U883_9FLAO</name>
<evidence type="ECO:0000256" key="1">
    <source>
        <dbReference type="SAM" id="MobiDB-lite"/>
    </source>
</evidence>
<gene>
    <name evidence="2" type="ORF">FHR24_001488</name>
</gene>
<dbReference type="EMBL" id="JAASQL010000001">
    <property type="protein sequence ID" value="NIJ45049.1"/>
    <property type="molecule type" value="Genomic_DNA"/>
</dbReference>